<keyword evidence="4" id="KW-1185">Reference proteome</keyword>
<dbReference type="Pfam" id="PF03963">
    <property type="entry name" value="FlgD"/>
    <property type="match status" value="1"/>
</dbReference>
<dbReference type="RefSeq" id="WP_092074021.1">
    <property type="nucleotide sequence ID" value="NZ_FNHB01000007.1"/>
</dbReference>
<gene>
    <name evidence="3" type="ORF">SAMN04488502_10736</name>
</gene>
<sequence length="135" mass="14314">MSTITTTTEYWSNPTTVDTGTTKSTSTIVDYDTFFSLLITELQNQDPTDPVSNTEYVSQLAQLASLGQLESVTTSINASQAYALIGKEVTYQTTDDSGKTATGSGTVDSVVISSGTAYLKIGSNMVKTDAVTEVK</sequence>
<dbReference type="STRING" id="146817.SAMN04488502_10736"/>
<comment type="similarity">
    <text evidence="1">Belongs to the FlgD family.</text>
</comment>
<proteinExistence type="inferred from homology"/>
<organism evidence="3 4">
    <name type="scientific">Dendrosporobacter quercicolus</name>
    <dbReference type="NCBI Taxonomy" id="146817"/>
    <lineage>
        <taxon>Bacteria</taxon>
        <taxon>Bacillati</taxon>
        <taxon>Bacillota</taxon>
        <taxon>Negativicutes</taxon>
        <taxon>Selenomonadales</taxon>
        <taxon>Sporomusaceae</taxon>
        <taxon>Dendrosporobacter</taxon>
    </lineage>
</organism>
<dbReference type="GO" id="GO:0044781">
    <property type="term" value="P:bacterial-type flagellum organization"/>
    <property type="evidence" value="ECO:0007669"/>
    <property type="project" value="UniProtKB-KW"/>
</dbReference>
<protein>
    <submittedName>
        <fullName evidence="3">Flagellar basal-body rod modification protein FlgD</fullName>
    </submittedName>
</protein>
<dbReference type="InterPro" id="IPR005648">
    <property type="entry name" value="FlgD"/>
</dbReference>
<reference evidence="3 4" key="1">
    <citation type="submission" date="2016-10" db="EMBL/GenBank/DDBJ databases">
        <authorList>
            <person name="de Groot N.N."/>
        </authorList>
    </citation>
    <scope>NUCLEOTIDE SEQUENCE [LARGE SCALE GENOMIC DNA]</scope>
    <source>
        <strain evidence="3 4">DSM 1736</strain>
    </source>
</reference>
<evidence type="ECO:0000313" key="4">
    <source>
        <dbReference type="Proteomes" id="UP000214880"/>
    </source>
</evidence>
<dbReference type="Proteomes" id="UP000214880">
    <property type="component" value="Unassembled WGS sequence"/>
</dbReference>
<evidence type="ECO:0000313" key="3">
    <source>
        <dbReference type="EMBL" id="SDM75463.1"/>
    </source>
</evidence>
<keyword evidence="3" id="KW-0282">Flagellum</keyword>
<dbReference type="EMBL" id="FNHB01000007">
    <property type="protein sequence ID" value="SDM75463.1"/>
    <property type="molecule type" value="Genomic_DNA"/>
</dbReference>
<name>A0A1G9VTH9_9FIRM</name>
<keyword evidence="2" id="KW-1005">Bacterial flagellum biogenesis</keyword>
<keyword evidence="3" id="KW-0969">Cilium</keyword>
<keyword evidence="3" id="KW-0966">Cell projection</keyword>
<dbReference type="OrthoDB" id="280334at2"/>
<evidence type="ECO:0000256" key="2">
    <source>
        <dbReference type="ARBA" id="ARBA00022795"/>
    </source>
</evidence>
<accession>A0A1G9VTH9</accession>
<evidence type="ECO:0000256" key="1">
    <source>
        <dbReference type="ARBA" id="ARBA00010577"/>
    </source>
</evidence>
<dbReference type="AlphaFoldDB" id="A0A1G9VTH9"/>